<evidence type="ECO:0000256" key="1">
    <source>
        <dbReference type="ARBA" id="ARBA00001968"/>
    </source>
</evidence>
<sequence length="170" mass="18702">RADLVLASGSERRHHLLQRLGLRFRVVDPEVVERLEPGLCTELAIQLVARMKAQQVAERLRGDDAYIIAADTVVVGPSGPLGKPGTRERAREMLILLRGQRHTVLTGVCAIAARTGAERMGVSRAAVRMRNFDDGELDHYVAGASPWTRRAGMPCRGWAAPWSMPWAGGW</sequence>
<feature type="non-terminal residue" evidence="3">
    <location>
        <position position="170"/>
    </location>
</feature>
<dbReference type="InterPro" id="IPR029001">
    <property type="entry name" value="ITPase-like_fam"/>
</dbReference>
<name>T1BL01_9ZZZZ</name>
<reference evidence="3" key="2">
    <citation type="journal article" date="2014" name="ISME J.">
        <title>Microbial stratification in low pH oxic and suboxic macroscopic growths along an acid mine drainage.</title>
        <authorList>
            <person name="Mendez-Garcia C."/>
            <person name="Mesa V."/>
            <person name="Sprenger R.R."/>
            <person name="Richter M."/>
            <person name="Diez M.S."/>
            <person name="Solano J."/>
            <person name="Bargiela R."/>
            <person name="Golyshina O.V."/>
            <person name="Manteca A."/>
            <person name="Ramos J.L."/>
            <person name="Gallego J.R."/>
            <person name="Llorente I."/>
            <person name="Martins Dos Santos V.A."/>
            <person name="Jensen O.N."/>
            <person name="Pelaez A.I."/>
            <person name="Sanchez J."/>
            <person name="Ferrer M."/>
        </authorList>
    </citation>
    <scope>NUCLEOTIDE SEQUENCE</scope>
</reference>
<accession>T1BL01</accession>
<dbReference type="AlphaFoldDB" id="T1BL01"/>
<dbReference type="Gene3D" id="3.90.950.10">
    <property type="match status" value="1"/>
</dbReference>
<reference evidence="3" key="1">
    <citation type="submission" date="2013-08" db="EMBL/GenBank/DDBJ databases">
        <authorList>
            <person name="Mendez C."/>
            <person name="Richter M."/>
            <person name="Ferrer M."/>
            <person name="Sanchez J."/>
        </authorList>
    </citation>
    <scope>NUCLEOTIDE SEQUENCE</scope>
</reference>
<comment type="caution">
    <text evidence="3">The sequence shown here is derived from an EMBL/GenBank/DDBJ whole genome shotgun (WGS) entry which is preliminary data.</text>
</comment>
<evidence type="ECO:0000313" key="3">
    <source>
        <dbReference type="EMBL" id="EQD54620.1"/>
    </source>
</evidence>
<dbReference type="PIRSF" id="PIRSF006305">
    <property type="entry name" value="Maf"/>
    <property type="match status" value="1"/>
</dbReference>
<comment type="cofactor">
    <cofactor evidence="1">
        <name>a divalent metal cation</name>
        <dbReference type="ChEBI" id="CHEBI:60240"/>
    </cofactor>
</comment>
<protein>
    <submittedName>
        <fullName evidence="3">Maf-like protein</fullName>
    </submittedName>
</protein>
<organism evidence="3">
    <name type="scientific">mine drainage metagenome</name>
    <dbReference type="NCBI Taxonomy" id="410659"/>
    <lineage>
        <taxon>unclassified sequences</taxon>
        <taxon>metagenomes</taxon>
        <taxon>ecological metagenomes</taxon>
    </lineage>
</organism>
<proteinExistence type="predicted"/>
<dbReference type="PANTHER" id="PTHR43213:SF5">
    <property type="entry name" value="BIFUNCTIONAL DTTP_UTP PYROPHOSPHATASE_METHYLTRANSFERASE PROTEIN-RELATED"/>
    <property type="match status" value="1"/>
</dbReference>
<gene>
    <name evidence="3" type="ORF">B1B_09605</name>
</gene>
<keyword evidence="2" id="KW-0378">Hydrolase</keyword>
<dbReference type="SUPFAM" id="SSF52972">
    <property type="entry name" value="ITPase-like"/>
    <property type="match status" value="1"/>
</dbReference>
<evidence type="ECO:0000256" key="2">
    <source>
        <dbReference type="ARBA" id="ARBA00022801"/>
    </source>
</evidence>
<dbReference type="GO" id="GO:0047429">
    <property type="term" value="F:nucleoside triphosphate diphosphatase activity"/>
    <property type="evidence" value="ECO:0007669"/>
    <property type="project" value="InterPro"/>
</dbReference>
<dbReference type="EMBL" id="AUZY01006368">
    <property type="protein sequence ID" value="EQD54620.1"/>
    <property type="molecule type" value="Genomic_DNA"/>
</dbReference>
<feature type="non-terminal residue" evidence="3">
    <location>
        <position position="1"/>
    </location>
</feature>
<dbReference type="InterPro" id="IPR003697">
    <property type="entry name" value="Maf-like"/>
</dbReference>
<dbReference type="PANTHER" id="PTHR43213">
    <property type="entry name" value="BIFUNCTIONAL DTTP/UTP PYROPHOSPHATASE/METHYLTRANSFERASE PROTEIN-RELATED"/>
    <property type="match status" value="1"/>
</dbReference>
<dbReference type="Pfam" id="PF02545">
    <property type="entry name" value="Maf"/>
    <property type="match status" value="1"/>
</dbReference>